<keyword evidence="3" id="KW-1185">Reference proteome</keyword>
<gene>
    <name evidence="2" type="ORF">M422DRAFT_256785</name>
</gene>
<feature type="region of interest" description="Disordered" evidence="1">
    <location>
        <begin position="1"/>
        <end position="64"/>
    </location>
</feature>
<evidence type="ECO:0000256" key="1">
    <source>
        <dbReference type="SAM" id="MobiDB-lite"/>
    </source>
</evidence>
<evidence type="ECO:0000313" key="2">
    <source>
        <dbReference type="EMBL" id="KIJ40249.1"/>
    </source>
</evidence>
<evidence type="ECO:0000313" key="3">
    <source>
        <dbReference type="Proteomes" id="UP000054279"/>
    </source>
</evidence>
<organism evidence="2 3">
    <name type="scientific">Sphaerobolus stellatus (strain SS14)</name>
    <dbReference type="NCBI Taxonomy" id="990650"/>
    <lineage>
        <taxon>Eukaryota</taxon>
        <taxon>Fungi</taxon>
        <taxon>Dikarya</taxon>
        <taxon>Basidiomycota</taxon>
        <taxon>Agaricomycotina</taxon>
        <taxon>Agaricomycetes</taxon>
        <taxon>Phallomycetidae</taxon>
        <taxon>Geastrales</taxon>
        <taxon>Sphaerobolaceae</taxon>
        <taxon>Sphaerobolus</taxon>
    </lineage>
</organism>
<feature type="compositionally biased region" description="Basic and acidic residues" evidence="1">
    <location>
        <begin position="1"/>
        <end position="14"/>
    </location>
</feature>
<feature type="compositionally biased region" description="Basic and acidic residues" evidence="1">
    <location>
        <begin position="31"/>
        <end position="51"/>
    </location>
</feature>
<sequence>MALIDGHDAAKEQKSAGAKAKASKEQQAALELHDAAMMAHEKQGQRADKENCAPSASKHVQIKL</sequence>
<dbReference type="Proteomes" id="UP000054279">
    <property type="component" value="Unassembled WGS sequence"/>
</dbReference>
<proteinExistence type="predicted"/>
<accession>A0A0C9UZE4</accession>
<name>A0A0C9UZE4_SPHS4</name>
<dbReference type="AlphaFoldDB" id="A0A0C9UZE4"/>
<feature type="compositionally biased region" description="Low complexity" evidence="1">
    <location>
        <begin position="15"/>
        <end position="29"/>
    </location>
</feature>
<dbReference type="HOGENOM" id="CLU_2869106_0_0_1"/>
<dbReference type="EMBL" id="KN837145">
    <property type="protein sequence ID" value="KIJ40249.1"/>
    <property type="molecule type" value="Genomic_DNA"/>
</dbReference>
<protein>
    <submittedName>
        <fullName evidence="2">Uncharacterized protein</fullName>
    </submittedName>
</protein>
<reference evidence="2 3" key="1">
    <citation type="submission" date="2014-06" db="EMBL/GenBank/DDBJ databases">
        <title>Evolutionary Origins and Diversification of the Mycorrhizal Mutualists.</title>
        <authorList>
            <consortium name="DOE Joint Genome Institute"/>
            <consortium name="Mycorrhizal Genomics Consortium"/>
            <person name="Kohler A."/>
            <person name="Kuo A."/>
            <person name="Nagy L.G."/>
            <person name="Floudas D."/>
            <person name="Copeland A."/>
            <person name="Barry K.W."/>
            <person name="Cichocki N."/>
            <person name="Veneault-Fourrey C."/>
            <person name="LaButti K."/>
            <person name="Lindquist E.A."/>
            <person name="Lipzen A."/>
            <person name="Lundell T."/>
            <person name="Morin E."/>
            <person name="Murat C."/>
            <person name="Riley R."/>
            <person name="Ohm R."/>
            <person name="Sun H."/>
            <person name="Tunlid A."/>
            <person name="Henrissat B."/>
            <person name="Grigoriev I.V."/>
            <person name="Hibbett D.S."/>
            <person name="Martin F."/>
        </authorList>
    </citation>
    <scope>NUCLEOTIDE SEQUENCE [LARGE SCALE GENOMIC DNA]</scope>
    <source>
        <strain evidence="2 3">SS14</strain>
    </source>
</reference>